<evidence type="ECO:0000256" key="5">
    <source>
        <dbReference type="ARBA" id="ARBA00022892"/>
    </source>
</evidence>
<evidence type="ECO:0000256" key="1">
    <source>
        <dbReference type="ARBA" id="ARBA00004240"/>
    </source>
</evidence>
<dbReference type="EMBL" id="HBIV01039400">
    <property type="protein sequence ID" value="CAE0676180.1"/>
    <property type="molecule type" value="Transcribed_RNA"/>
</dbReference>
<evidence type="ECO:0000256" key="4">
    <source>
        <dbReference type="ARBA" id="ARBA00022824"/>
    </source>
</evidence>
<dbReference type="PIRSF" id="PIRSF017479">
    <property type="entry name" value="TRAPP_I_complex_Trs31"/>
    <property type="match status" value="1"/>
</dbReference>
<dbReference type="Pfam" id="PF04051">
    <property type="entry name" value="TRAPP"/>
    <property type="match status" value="1"/>
</dbReference>
<reference evidence="8" key="1">
    <citation type="submission" date="2021-01" db="EMBL/GenBank/DDBJ databases">
        <authorList>
            <person name="Corre E."/>
            <person name="Pelletier E."/>
            <person name="Niang G."/>
            <person name="Scheremetjew M."/>
            <person name="Finn R."/>
            <person name="Kale V."/>
            <person name="Holt S."/>
            <person name="Cochrane G."/>
            <person name="Meng A."/>
            <person name="Brown T."/>
            <person name="Cohen L."/>
        </authorList>
    </citation>
    <scope>NUCLEOTIDE SEQUENCE</scope>
    <source>
        <strain evidence="8">CCCM811</strain>
    </source>
</reference>
<sequence>MDSKVRSVFDKPLIKRETKVSLSAFSYVFSELVQHCQSQIDRGEDLEKRLAEAGYGIGLRVLELYSYREKCKKERSVIQILNFVRTSVWKTLFGRPADDLQISNNKKNEYYIYDSEHMICKYISNPNAERCAAFTAGIINGILDGAEFTCDVKAVLSKDRMVFIVTFASKVVERET</sequence>
<dbReference type="Gene3D" id="3.30.1380.20">
    <property type="entry name" value="Trafficking protein particle complex subunit 3"/>
    <property type="match status" value="1"/>
</dbReference>
<dbReference type="GO" id="GO:1990070">
    <property type="term" value="C:TRAPPI protein complex"/>
    <property type="evidence" value="ECO:0007669"/>
    <property type="project" value="TreeGrafter"/>
</dbReference>
<dbReference type="PANTHER" id="PTHR20902">
    <property type="entry name" value="41-2 PROTEIN ANTIGEN-RELATED"/>
    <property type="match status" value="1"/>
</dbReference>
<dbReference type="GO" id="GO:0005783">
    <property type="term" value="C:endoplasmic reticulum"/>
    <property type="evidence" value="ECO:0007669"/>
    <property type="project" value="UniProtKB-SubCell"/>
</dbReference>
<dbReference type="InterPro" id="IPR016696">
    <property type="entry name" value="TRAPP-I_su5"/>
</dbReference>
<organism evidence="8">
    <name type="scientific">Lotharella globosa</name>
    <dbReference type="NCBI Taxonomy" id="91324"/>
    <lineage>
        <taxon>Eukaryota</taxon>
        <taxon>Sar</taxon>
        <taxon>Rhizaria</taxon>
        <taxon>Cercozoa</taxon>
        <taxon>Chlorarachniophyceae</taxon>
        <taxon>Lotharella</taxon>
    </lineage>
</organism>
<comment type="subcellular location">
    <subcellularLocation>
        <location evidence="1">Endoplasmic reticulum</location>
    </subcellularLocation>
    <subcellularLocation>
        <location evidence="7">Golgi apparatus</location>
        <location evidence="7">cis-Golgi network</location>
    </subcellularLocation>
</comment>
<dbReference type="SUPFAM" id="SSF111126">
    <property type="entry name" value="Ligand-binding domain in the NO signalling and Golgi transport"/>
    <property type="match status" value="1"/>
</dbReference>
<evidence type="ECO:0000256" key="3">
    <source>
        <dbReference type="ARBA" id="ARBA00022448"/>
    </source>
</evidence>
<name>A0A7S4DX55_9EUKA</name>
<evidence type="ECO:0000256" key="2">
    <source>
        <dbReference type="ARBA" id="ARBA00006218"/>
    </source>
</evidence>
<keyword evidence="4 7" id="KW-0256">Endoplasmic reticulum</keyword>
<dbReference type="CDD" id="cd14943">
    <property type="entry name" value="TRAPPC5_Trs31"/>
    <property type="match status" value="1"/>
</dbReference>
<protein>
    <recommendedName>
        <fullName evidence="7">Trafficking protein particle complex subunit</fullName>
    </recommendedName>
</protein>
<evidence type="ECO:0000256" key="7">
    <source>
        <dbReference type="PIRNR" id="PIRNR017479"/>
    </source>
</evidence>
<dbReference type="GO" id="GO:1990071">
    <property type="term" value="C:TRAPPII protein complex"/>
    <property type="evidence" value="ECO:0007669"/>
    <property type="project" value="TreeGrafter"/>
</dbReference>
<comment type="similarity">
    <text evidence="2 7">Belongs to the TRAPP small subunits family. BET3 subfamily.</text>
</comment>
<evidence type="ECO:0000313" key="8">
    <source>
        <dbReference type="EMBL" id="CAE0676180.1"/>
    </source>
</evidence>
<proteinExistence type="inferred from homology"/>
<dbReference type="InterPro" id="IPR024096">
    <property type="entry name" value="NO_sig/Golgi_transp_ligand-bd"/>
</dbReference>
<dbReference type="PANTHER" id="PTHR20902:SF0">
    <property type="entry name" value="TRAFFICKING PROTEIN PARTICLE COMPLEX SUBUNIT 5"/>
    <property type="match status" value="1"/>
</dbReference>
<gene>
    <name evidence="8" type="ORF">LGLO00237_LOCUS27958</name>
</gene>
<dbReference type="GO" id="GO:1990072">
    <property type="term" value="C:TRAPPIII protein complex"/>
    <property type="evidence" value="ECO:0007669"/>
    <property type="project" value="TreeGrafter"/>
</dbReference>
<evidence type="ECO:0000256" key="6">
    <source>
        <dbReference type="ARBA" id="ARBA00023034"/>
    </source>
</evidence>
<keyword evidence="3 7" id="KW-0813">Transport</keyword>
<accession>A0A7S4DX55</accession>
<dbReference type="GO" id="GO:0006888">
    <property type="term" value="P:endoplasmic reticulum to Golgi vesicle-mediated transport"/>
    <property type="evidence" value="ECO:0007669"/>
    <property type="project" value="TreeGrafter"/>
</dbReference>
<dbReference type="AlphaFoldDB" id="A0A7S4DX55"/>
<comment type="subunit">
    <text evidence="7">Part of the multisubunit TRAPP (transport protein particle) complex.</text>
</comment>
<dbReference type="InterPro" id="IPR007194">
    <property type="entry name" value="TRAPP_component"/>
</dbReference>
<keyword evidence="5 7" id="KW-0931">ER-Golgi transport</keyword>
<keyword evidence="6 7" id="KW-0333">Golgi apparatus</keyword>